<gene>
    <name evidence="2" type="ORF">GCM10011517_04070</name>
</gene>
<dbReference type="CDD" id="cd06433">
    <property type="entry name" value="GT_2_WfgS_like"/>
    <property type="match status" value="1"/>
</dbReference>
<keyword evidence="3" id="KW-1185">Reference proteome</keyword>
<dbReference type="PANTHER" id="PTHR22916:SF67">
    <property type="entry name" value="COLANIC ACID BIOSYNTHESIS GLYCOSYL TRANSFERASE WCAE-RELATED"/>
    <property type="match status" value="1"/>
</dbReference>
<dbReference type="Proteomes" id="UP000606730">
    <property type="component" value="Unassembled WGS sequence"/>
</dbReference>
<dbReference type="AlphaFoldDB" id="A0A917AB60"/>
<evidence type="ECO:0000313" key="2">
    <source>
        <dbReference type="EMBL" id="GGE39551.1"/>
    </source>
</evidence>
<dbReference type="EMBL" id="BMKN01000001">
    <property type="protein sequence ID" value="GGE39551.1"/>
    <property type="molecule type" value="Genomic_DNA"/>
</dbReference>
<comment type="caution">
    <text evidence="2">The sequence shown here is derived from an EMBL/GenBank/DDBJ whole genome shotgun (WGS) entry which is preliminary data.</text>
</comment>
<dbReference type="PANTHER" id="PTHR22916">
    <property type="entry name" value="GLYCOSYLTRANSFERASE"/>
    <property type="match status" value="1"/>
</dbReference>
<dbReference type="SUPFAM" id="SSF53448">
    <property type="entry name" value="Nucleotide-diphospho-sugar transferases"/>
    <property type="match status" value="1"/>
</dbReference>
<dbReference type="RefSeq" id="WP_095596668.1">
    <property type="nucleotide sequence ID" value="NZ_BMKN01000001.1"/>
</dbReference>
<feature type="domain" description="Glycosyltransferase 2-like" evidence="1">
    <location>
        <begin position="34"/>
        <end position="156"/>
    </location>
</feature>
<dbReference type="InterPro" id="IPR001173">
    <property type="entry name" value="Glyco_trans_2-like"/>
</dbReference>
<evidence type="ECO:0000259" key="1">
    <source>
        <dbReference type="Pfam" id="PF00535"/>
    </source>
</evidence>
<sequence>MQQLTEEVISAYSDNGSVPHFAPINDELERPKISVITACFNAAALLEETVNSVAEQSFKDIEHIIVDGDSHDETVTYLETLNPPIKWTSEPDDGIADAMNKGVSMARGDWVIVLHAGDTFEGSRSLEILSESFAEATEIITCGINYGSGGEHHPLVISSPIRRLDFKTIYHQGSACRRKVFEIIGGFDSSFKIAMDYEFFLRARKSGCRFFPTNQILSRMDDTGLSSQKDWPSLRRRFAEERRAQMAHCESIRQQAIYAVYWPVYHAYRRLRSAVTGG</sequence>
<dbReference type="Pfam" id="PF00535">
    <property type="entry name" value="Glycos_transf_2"/>
    <property type="match status" value="1"/>
</dbReference>
<organism evidence="2 3">
    <name type="scientific">Actibacterium pelagium</name>
    <dbReference type="NCBI Taxonomy" id="2029103"/>
    <lineage>
        <taxon>Bacteria</taxon>
        <taxon>Pseudomonadati</taxon>
        <taxon>Pseudomonadota</taxon>
        <taxon>Alphaproteobacteria</taxon>
        <taxon>Rhodobacterales</taxon>
        <taxon>Roseobacteraceae</taxon>
        <taxon>Actibacterium</taxon>
    </lineage>
</organism>
<evidence type="ECO:0000313" key="3">
    <source>
        <dbReference type="Proteomes" id="UP000606730"/>
    </source>
</evidence>
<dbReference type="Gene3D" id="3.90.550.10">
    <property type="entry name" value="Spore Coat Polysaccharide Biosynthesis Protein SpsA, Chain A"/>
    <property type="match status" value="1"/>
</dbReference>
<reference evidence="2" key="2">
    <citation type="submission" date="2020-09" db="EMBL/GenBank/DDBJ databases">
        <authorList>
            <person name="Sun Q."/>
            <person name="Zhou Y."/>
        </authorList>
    </citation>
    <scope>NUCLEOTIDE SEQUENCE</scope>
    <source>
        <strain evidence="2">CGMCC 1.16012</strain>
    </source>
</reference>
<dbReference type="OrthoDB" id="5291101at2"/>
<accession>A0A917AB60</accession>
<dbReference type="InterPro" id="IPR029044">
    <property type="entry name" value="Nucleotide-diphossugar_trans"/>
</dbReference>
<reference evidence="2" key="1">
    <citation type="journal article" date="2014" name="Int. J. Syst. Evol. Microbiol.">
        <title>Complete genome sequence of Corynebacterium casei LMG S-19264T (=DSM 44701T), isolated from a smear-ripened cheese.</title>
        <authorList>
            <consortium name="US DOE Joint Genome Institute (JGI-PGF)"/>
            <person name="Walter F."/>
            <person name="Albersmeier A."/>
            <person name="Kalinowski J."/>
            <person name="Ruckert C."/>
        </authorList>
    </citation>
    <scope>NUCLEOTIDE SEQUENCE</scope>
    <source>
        <strain evidence="2">CGMCC 1.16012</strain>
    </source>
</reference>
<dbReference type="GO" id="GO:0016758">
    <property type="term" value="F:hexosyltransferase activity"/>
    <property type="evidence" value="ECO:0007669"/>
    <property type="project" value="UniProtKB-ARBA"/>
</dbReference>
<name>A0A917AB60_9RHOB</name>
<proteinExistence type="predicted"/>
<protein>
    <recommendedName>
        <fullName evidence="1">Glycosyltransferase 2-like domain-containing protein</fullName>
    </recommendedName>
</protein>